<protein>
    <recommendedName>
        <fullName evidence="2">F-box domain-containing protein</fullName>
    </recommendedName>
</protein>
<dbReference type="InterPro" id="IPR001810">
    <property type="entry name" value="F-box_dom"/>
</dbReference>
<evidence type="ECO:0000313" key="4">
    <source>
        <dbReference type="Proteomes" id="UP001159364"/>
    </source>
</evidence>
<dbReference type="SMART" id="SM00256">
    <property type="entry name" value="FBOX"/>
    <property type="match status" value="1"/>
</dbReference>
<dbReference type="NCBIfam" id="TIGR01640">
    <property type="entry name" value="F_box_assoc_1"/>
    <property type="match status" value="1"/>
</dbReference>
<dbReference type="PANTHER" id="PTHR31672:SF13">
    <property type="entry name" value="F-BOX PROTEIN CPR30-LIKE"/>
    <property type="match status" value="1"/>
</dbReference>
<keyword evidence="4" id="KW-1185">Reference proteome</keyword>
<dbReference type="EMBL" id="JAIWQS010000009">
    <property type="protein sequence ID" value="KAJ8755848.1"/>
    <property type="molecule type" value="Genomic_DNA"/>
</dbReference>
<dbReference type="Proteomes" id="UP001159364">
    <property type="component" value="Linkage Group LG09"/>
</dbReference>
<dbReference type="PROSITE" id="PS50181">
    <property type="entry name" value="FBOX"/>
    <property type="match status" value="1"/>
</dbReference>
<evidence type="ECO:0000259" key="2">
    <source>
        <dbReference type="PROSITE" id="PS50181"/>
    </source>
</evidence>
<evidence type="ECO:0000313" key="3">
    <source>
        <dbReference type="EMBL" id="KAJ8755848.1"/>
    </source>
</evidence>
<dbReference type="InterPro" id="IPR036047">
    <property type="entry name" value="F-box-like_dom_sf"/>
</dbReference>
<accession>A0AAV8SUF6</accession>
<dbReference type="InterPro" id="IPR017451">
    <property type="entry name" value="F-box-assoc_interact_dom"/>
</dbReference>
<evidence type="ECO:0000256" key="1">
    <source>
        <dbReference type="SAM" id="MobiDB-lite"/>
    </source>
</evidence>
<feature type="region of interest" description="Disordered" evidence="1">
    <location>
        <begin position="1"/>
        <end position="24"/>
    </location>
</feature>
<dbReference type="InterPro" id="IPR050796">
    <property type="entry name" value="SCF_F-box_component"/>
</dbReference>
<dbReference type="Pfam" id="PF00646">
    <property type="entry name" value="F-box"/>
    <property type="match status" value="1"/>
</dbReference>
<dbReference type="Gene3D" id="1.20.1280.50">
    <property type="match status" value="1"/>
</dbReference>
<dbReference type="Pfam" id="PF07734">
    <property type="entry name" value="FBA_1"/>
    <property type="match status" value="1"/>
</dbReference>
<dbReference type="SUPFAM" id="SSF81383">
    <property type="entry name" value="F-box domain"/>
    <property type="match status" value="1"/>
</dbReference>
<sequence>MASSSSSEVCNTDTDKSQTQSQSTSWIEKLPREVYFDVLSRLPFSSLLESKLVSKRWHASVKDPGFGNVHVVRASENNLCVLFFFDWPTSKLYLVNFDQRKNGGALETAKILKNPFGPALPDFELVGSCNGLICLYNTESDDQLFVYNPFATGYRMLPRMNTHSDSRVSRVVFGFGFHPKTKEYKVIRIVYYAQFNYDFAGAVPEAFVLSFSNPTWRNIGRIPHMLMGPTSEALVNGKLHWLAIQGETSYRDIVSFDIETEEFQLVPQPDYDLVNPRDIQLVTLRGCLSLVVANEIWVTKTYNVPASWSKEIIIGDYVPPSYRLDMAPPFRRKKNGYQGKALRVLCALENGEILYQYHRRCLVSYNPVSQEFKDHNVQGLPIEFQAIVHASSVISVNTVLGGA</sequence>
<organism evidence="3 4">
    <name type="scientific">Erythroxylum novogranatense</name>
    <dbReference type="NCBI Taxonomy" id="1862640"/>
    <lineage>
        <taxon>Eukaryota</taxon>
        <taxon>Viridiplantae</taxon>
        <taxon>Streptophyta</taxon>
        <taxon>Embryophyta</taxon>
        <taxon>Tracheophyta</taxon>
        <taxon>Spermatophyta</taxon>
        <taxon>Magnoliopsida</taxon>
        <taxon>eudicotyledons</taxon>
        <taxon>Gunneridae</taxon>
        <taxon>Pentapetalae</taxon>
        <taxon>rosids</taxon>
        <taxon>fabids</taxon>
        <taxon>Malpighiales</taxon>
        <taxon>Erythroxylaceae</taxon>
        <taxon>Erythroxylum</taxon>
    </lineage>
</organism>
<gene>
    <name evidence="3" type="ORF">K2173_024393</name>
</gene>
<dbReference type="InterPro" id="IPR006527">
    <property type="entry name" value="F-box-assoc_dom_typ1"/>
</dbReference>
<proteinExistence type="predicted"/>
<reference evidence="3 4" key="1">
    <citation type="submission" date="2021-09" db="EMBL/GenBank/DDBJ databases">
        <title>Genomic insights and catalytic innovation underlie evolution of tropane alkaloids biosynthesis.</title>
        <authorList>
            <person name="Wang Y.-J."/>
            <person name="Tian T."/>
            <person name="Huang J.-P."/>
            <person name="Huang S.-X."/>
        </authorList>
    </citation>
    <scope>NUCLEOTIDE SEQUENCE [LARGE SCALE GENOMIC DNA]</scope>
    <source>
        <strain evidence="3">KIB-2018</strain>
        <tissue evidence="3">Leaf</tissue>
    </source>
</reference>
<feature type="compositionally biased region" description="Polar residues" evidence="1">
    <location>
        <begin position="1"/>
        <end position="11"/>
    </location>
</feature>
<dbReference type="AlphaFoldDB" id="A0AAV8SUF6"/>
<comment type="caution">
    <text evidence="3">The sequence shown here is derived from an EMBL/GenBank/DDBJ whole genome shotgun (WGS) entry which is preliminary data.</text>
</comment>
<dbReference type="PANTHER" id="PTHR31672">
    <property type="entry name" value="BNACNNG10540D PROTEIN"/>
    <property type="match status" value="1"/>
</dbReference>
<feature type="domain" description="F-box" evidence="2">
    <location>
        <begin position="24"/>
        <end position="74"/>
    </location>
</feature>
<name>A0AAV8SUF6_9ROSI</name>